<dbReference type="GO" id="GO:0005975">
    <property type="term" value="P:carbohydrate metabolic process"/>
    <property type="evidence" value="ECO:0007669"/>
    <property type="project" value="UniProtKB-ARBA"/>
</dbReference>
<proteinExistence type="predicted"/>
<dbReference type="Pfam" id="PF13585">
    <property type="entry name" value="CHU_C"/>
    <property type="match status" value="1"/>
</dbReference>
<dbReference type="Gene3D" id="2.60.40.10">
    <property type="entry name" value="Immunoglobulins"/>
    <property type="match status" value="4"/>
</dbReference>
<dbReference type="NCBIfam" id="TIGR01451">
    <property type="entry name" value="B_ant_repeat"/>
    <property type="match status" value="32"/>
</dbReference>
<sequence length="5524" mass="565743">MHMFLHSLKIVKYSHMKAFLAKALKGYAMIGLMLLSTLQLDAQFTITESFKGNTAGALTLGGTAQLTSGTIDPTNNGWLRLTSDAQNQVGWGYLNQSFPTNLGVFIDFEYVSWRRSNAGGGGDGFSVFLFDAATPTFRIGGDGGSLGYAQHGSVPGLAGGYIGIGIDEYGNWSRCTDSKVGGDVTTTGNCANANSKDFIAARGPASTNYAYMNGNYAGTSVDYDVITSTRPSATAYYRRIQIKIEPIQGSNNYNLTVLLKTSANGSFKTVFGPVASPAAPANLKFGFAASTGSASNIHELRNIIITTPGNLSVLSSVDKPMVGVNEDLTYKVTVNNQSNARVTGLPLTNNFSVPATFQVKSINFSNDGYANNTATNYTNTSLNGALLSMDANSTATFTIKGTVTGLPPGGNLSTKAYLTRNIPGIPDNDPTNDTSITAVSVQSIDLAIRKVVNGSLSKGSNGSYTLTVTNNGPSAKPANIEMSVSDFLPAGLTLNGSPTGSGWTIIPYGSTGFIAKSSDGLSVGATAPPITVPVTVSPTAPDRIINSAELQYIYDNYSPNNIAYDTSETRSTADLELVSIDVDKTQICIGDSVRYTVVVRNNGPDRANGATFIFSAPSGFTSLNFIGASMSGAGNLYPGTISNGIYTAKVDLIANGTATYVIVARNTSIPSAGSGTYVASIMRSGSTYDPDATDPNVSNPTDPQHECDAAPSGVGCNNIKSGTTLIFAQPTKANAGPDTRTCLGVTVFLNGNNPTIGKGTWTQVSGPTNAAILNPNSARTQVDQMGVGTYTFVWSIANGPCAISRDTILYTVDPIPNPSNAGPDQTLCNVTTTTLTGSNPIPGATVTWTVLAGPNTPTIVSPNAITTAINNLVPGTYRIKYDISSGNCTPTTDTMNIVVSALPTVANAGPDQEQFNSGVFGMQGNTPTVGQGTWKVVAGAATIVNVNNPTATVNMAAPGSATLVWTIANGSCPPSTDTVVITYTRRTAVTITKTDNGNYRAGEELGYIIVVKNAGPTDATNIEVNDVLSSLLFENASWNAQTTGNGVLISPASGTGLNIQANATIPAGANNAITITIRAKLLSTLKGGTNVSNIARVLNTTQTPAPNATVTGTIINRPPVAVADNYSTVRDVPVSDTVTKNDYDPDGDVITVNTTPFTPPRNGTVVLRADGSFTYTPNASFVGVDYFTYTICDPAGLCANGEVSINVGPAQAALSIRKVADKDTALVGASLTYTVYLTNSGPSPIHPTEVFYIQDQIPNGFQLSSFTVSEGTLNQSNGAWTGVDFTPGKTIFATLVGTIRSDYNQPQIQNIVTVQPPNNVITNTPSTSITTPVKRATDLSIVKTDNSDTFVPGSTVTYTITVSNTGPADVLNAVVRDDLPTGINNATWTATTSGGAQVNASGNGAINANVNMPAGSQVVFKYSIQVPANYPGNLVNTATVTAPQEITETNTSNNTSTDIDTPIQQFDIDVVKTGPTQVTAGNAITYSFTITNNGPSDLVNAFIADTISAKVTNVTYTVATTGNASATVSNGSGNRISFNGNIKAGAGNSITVTVNGTVDPSATGSFRNVAYVKPSGSDNVSSNIVISNINTTSGVSISKTGPVTGRVKAGEKINYTVRVSNIGPSNDPHIVIADAVPSNIVNVTWIATAKGNAQIVAGAPTSGAGNNINTAANIPIDDTNYIELTITGTVLSSASGNLHNVATATSSSGDMKSAENITQVEVEPALQVTKSGPATVNAGETIDYTIVVRNAGPSDAINTSITDALDPSITNITWTAVAAGNATITSGATGSGNALEVRANIPAGNSHTVTIRVIGTVKPSAQGVINNGAAAMVPGITTVTSNLVQTTITTKGKIDIVKSGPATVAAGDKITYQIVVTNQGPSDLFNVAFVDTISSRLLNPTVQMTMGDTAGLNSYSRVDSVFRANATLRAGTANRIVIEISGTVDPGFEGIIENTVFAISGNERTPSNTVVTAVTNDAKIAIQKNGPLFAIPGGTIDYQIIVTNTGVSNANDIEIDDLVPDDVIDVTYTVTTQGNATARSAFGSGNMINFSGSIPAGKANLIIVDVHGRIKSTATGSMLNIATADYQNKQEVRDSVQTNLVVSNTINLEKTAPATVDAGGILTYTLVASNLGPSDARQVTIGDVVSPQLSNVTWTTRAEKNASIVSGGTGTGNNVSLVVHLPADTSKVVITISGTVNPSFTGNIENDANAVADGNATISNNVRTEVKANPTIKVNKSGPATINAGEQIDYTVIVTNEGPSNAVDIALRDIVPTMIENVSWTATASGSATVTLGASGVGSIVNARGDIPAGTGNQVVLRIKGTVNASFVGQIENRAVVTSTNGNDTSNIVTTTVTNEANLNLVKIGSDTVAAGNEVSYVLVLQNAGPSNAKNVTIRDVVPATISNVTWRAITIDSATITSGATGTGNVVNVTGDIIAGSNHAILVFVDGTVANDFAGSIVNKAYALSSSTDSIASNEVMTVVTNESKLAIGKSGPIISLAGGKIVYHIVAINQGPSFARNVNITDIVPADITNVAWTATVGGNATIAGATNGTGNNITIVGDIAPSVNGDNRIEITVTGEISPAFAGASILNQASAVVPGGIAAKDSVTTRVRQLPNVKIVKSGPAEIAAGETVTYNIHVTNDGPSDAPRVAISDLLAAEFDSVAWTVTTRGDSTKVSATSGTGPVILTGAIPADTSSSIDIVINARVRADFAGPGISNTAAAIPDGFSPVTSTVTTIVKSTAKLSISKSGPATVVAGESINYNITVTNTGPSLARNVIITDTISNLISNPVWTATTTNGASVTVSSGTGNVLTVGVIPANNGSVVVNVRGTVPSSVRDTTIINTASAALPAGYTDSIPVRSTVRTQVMEEADLQIVKSGPATKAAGQSITYRIVASNRGPSDVIGAYLKDEIPPNITLTGATITTTGNASYTTLPPNGNILSMNANIPAGAANRIIIEISGIIDPATPPGILSNTAIIQAPSNVTDNNLSNNTSEVSTTITNDVGVLISKSGPANINVGDSITYIVEVTNNGASNATGVVITDLVPADIEQVTWTAVALGNGATTVSAPSGTGNNINLTADIEGTTAGPGMVTITVHGVVSQLSNATVSNSAYATFGGEIDTSMVVTQVNTSTDLTIKKTAPSEIGAGELIRYVIEVGNNGPANAVGASIVDNIPSTISNVTWTVTTSGGATINTPSGTGNTINLTAGIPAHTGIITIEVVGNVDPSYVGAITNTATATPPAGVTDPTPAVATVSTNVVSKRLLQIVKTGPSTMAAGERINYSLLITNRGPSNANNVLITDAIPVEVISPSWNSSATNGAAILSPGLGAGNNLAIRANIPVGGRVLVTISGVVNGSFSGVISNTAHIEAGDIELNSNTINTTVNNAANVKITKSGSSTVNAGQTLNYQLLITNQGPSTAQNFAVLDSLSNVLNNITWTATATGNASIVGGTITGTTRIIGFTATIPVGTLNTVLVNVTGTVAANATGQIVNYATGTMNNGGMVVSDTVTTTINNSANLRITKSGQDTVAAGNSLQYEVNVYNDGPSDATNIIVRDIVPSMLQNVTWTATSAKNASIIGGDITNGTGNVNFVANIPVNGSIKVRIMANTGADANGTITNTAVAVKSATDSTLSNQVVTRIINRSNIKIRKTGPAIAAAGNTIQYQVVINNSGPSNANNVTVSDIVSDTLQNVSWSATAEGTATIVGGNKTNIAGDVNLVGNLLAGDSNRIVINIQGTIAPTFRGIIRNTASYQASGSTTSVNSNEVQTTIVLQPNLRIAKSAPDSLAAGKDIHYTLLTTNSGPSDATAVQINDLVPTSISQVRWSATAIGAASITSGATGTGNQVAIIANIPAGSNNQVVVQIDGLVNGNYTGIIKNRASVDTAGVPAAMDSTNTQIVNAAALRITKTGPSTAVAGGGISYTMRLVNNGPSNASGITFSDVIPSAIQNINWRVKANGNATIGTLKEVTGTSSTILFTSNIPAGDTNAIDVTVSGTIDPSYVGTIVNKAFYRDAQNKTDSASATTVVNNVANVTIRKRVNGTGVSGSNVSYSITVNNNGPSNAKNLVIEDVVPAGILVSGWTASPSGNAIVTGATSGTGNNIVVNGSIEAGSNNAINIQIAGTILPSTLASTIVNRATVSDTSGRLAIDSATLLVRQEWNVTLQKLGTSTVVAGESIQYTIKAKNVGPSDANAMRIQDVLPQGIQNATWTAVATGTGVTVSPANGTGNIDALVAIPAGANNDVTFTINANTDPGYNGNNIVNKASITTPGNMLIQDSVITNVQTITGVKIEKSGNTQAIAGGIMSYSINVTNDGPSMARDVAIRDILPVELINATYTVTTSGGATVNTTSGSGNVNIIAQIPATVGLVTIKIDGRLHANTTASMITNTAYANSDSSVFQTGVLRVADLAIVKSGPANKIAGENIVYKLEITNAGFSDAPNTLIEDIIPASIVNGRAVVTTVGSATIVSQNLDANNVLRVIANIPAGTNNKVNIDVLGIVDPSTAPGVITNTANVTAGQGVVELTTTNNSSTVSTIVSTDVGVNISKTGPASVNIGDTIRYTIEVRNSGISTATPVAIRDNVPNVITNVTWTARPVGIGSTVSQTTGSGNNIALTATIPGTSSAAGSVLIEVQGIVSSSAGNTIINVAEVEYDGNRTSTVTTVVNRSVDLQIRKTAPPIADAGSPIQYVLQVQNFGPAAAQNVHILDNIPPSILNPTWRVTTSGGATSTVTSGSGNVSFNANIPVNTGLVTITVDGRIAPTFAGTITNIATADPEPGVFDPTKAIALVVTNVLAESGLTIKKAGPIELPAGATINYELDITNDGELTRTGVVINDPITADIQNVSWTTAAFGGSTITAGATGTSANVNVTADIPVGGRVRVFIQGTLGRSVTDFVRNTATVTYNTEVTNSNTILTLVTAVPTIQITKAASARQLKAGEQLTYNLVYTNSGPSNGNSLILSDTVATALRNVNWTATATGNANINGVSSASGTGNLVMLNNVAIPAEVGAAVNVTIVGVVDSLFSGTINNTAYSKSPTGIDAQSNSVSTVVSGTSFVTDVAITKAAPTMVLNGGSIEYLITARNNGPIAANNSTIMDVLPSNLSRISASILNTSGGASGSIDVNGNTNTITANMGAFPAGSTITISVKGIVTGTGAITNTATIATPATITDNNLANNTSTVSTLIEASAKVNIEKTTSTAGPYLVGQTVRYRLLIRNPSNFDLHSLNVADRFPPNGTLSAPILSTPSKGTAQFDANTNVLNWSIPQLKSGEIATFEYDATIVKEGTILNTATVTAESVGGGPSLIEFTSLTLQAGTQADLAITKTLNNTSTLSVGQKADYTITVVNNGPNTARLVVVTDAAPTNTSTFELVSSTGGNIQVAANGKDFTWRIDTMAVGQTAVLHYKLRISGVGNVANQATVNALTADPNTTNNAARTRDEQVGGKDIYIPNIITPNGDGKNDRFVIIGIEKYPGSHLTIYNRWGNQVYHSNNYDNTWDGLNLLQSTYYYILKLNTPQGEQLYKGWVELTR</sequence>
<organism evidence="2 3">
    <name type="scientific">Chitinophaga skermanii</name>
    <dbReference type="NCBI Taxonomy" id="331697"/>
    <lineage>
        <taxon>Bacteria</taxon>
        <taxon>Pseudomonadati</taxon>
        <taxon>Bacteroidota</taxon>
        <taxon>Chitinophagia</taxon>
        <taxon>Chitinophagales</taxon>
        <taxon>Chitinophagaceae</taxon>
        <taxon>Chitinophaga</taxon>
    </lineage>
</organism>
<comment type="caution">
    <text evidence="2">The sequence shown here is derived from an EMBL/GenBank/DDBJ whole genome shotgun (WGS) entry which is preliminary data.</text>
</comment>
<dbReference type="NCBIfam" id="TIGR04131">
    <property type="entry name" value="Bac_Flav_CTERM"/>
    <property type="match status" value="1"/>
</dbReference>
<evidence type="ECO:0000313" key="2">
    <source>
        <dbReference type="EMBL" id="RAJ04159.1"/>
    </source>
</evidence>
<dbReference type="PROSITE" id="PS51087">
    <property type="entry name" value="APAG"/>
    <property type="match status" value="1"/>
</dbReference>
<dbReference type="GO" id="GO:0004553">
    <property type="term" value="F:hydrolase activity, hydrolyzing O-glycosyl compounds"/>
    <property type="evidence" value="ECO:0007669"/>
    <property type="project" value="UniProtKB-ARBA"/>
</dbReference>
<dbReference type="InterPro" id="IPR001434">
    <property type="entry name" value="OmcB-like_DUF11"/>
</dbReference>
<dbReference type="Gene3D" id="2.60.40.1170">
    <property type="entry name" value="Mu homology domain, subdomain B"/>
    <property type="match status" value="2"/>
</dbReference>
<dbReference type="InterPro" id="IPR013783">
    <property type="entry name" value="Ig-like_fold"/>
</dbReference>
<evidence type="ECO:0000259" key="1">
    <source>
        <dbReference type="PROSITE" id="PS51087"/>
    </source>
</evidence>
<dbReference type="InterPro" id="IPR047589">
    <property type="entry name" value="DUF11_rpt"/>
</dbReference>
<keyword evidence="3" id="KW-1185">Reference proteome</keyword>
<protein>
    <submittedName>
        <fullName evidence="2">Putative repeat protein (TIGR01451 family)/gliding motility-associated-like protein</fullName>
    </submittedName>
</protein>
<dbReference type="InterPro" id="IPR026341">
    <property type="entry name" value="T9SS_type_B"/>
</dbReference>
<dbReference type="InterPro" id="IPR007474">
    <property type="entry name" value="ApaG_domain"/>
</dbReference>
<dbReference type="EMBL" id="QLLL01000005">
    <property type="protein sequence ID" value="RAJ04159.1"/>
    <property type="molecule type" value="Genomic_DNA"/>
</dbReference>
<dbReference type="SUPFAM" id="SSF49899">
    <property type="entry name" value="Concanavalin A-like lectins/glucanases"/>
    <property type="match status" value="1"/>
</dbReference>
<dbReference type="InterPro" id="IPR051172">
    <property type="entry name" value="Chlamydia_OmcB"/>
</dbReference>
<evidence type="ECO:0000313" key="3">
    <source>
        <dbReference type="Proteomes" id="UP000249547"/>
    </source>
</evidence>
<reference evidence="2 3" key="1">
    <citation type="submission" date="2018-06" db="EMBL/GenBank/DDBJ databases">
        <title>Genomic Encyclopedia of Archaeal and Bacterial Type Strains, Phase II (KMG-II): from individual species to whole genera.</title>
        <authorList>
            <person name="Goeker M."/>
        </authorList>
    </citation>
    <scope>NUCLEOTIDE SEQUENCE [LARGE SCALE GENOMIC DNA]</scope>
    <source>
        <strain evidence="2 3">DSM 23857</strain>
    </source>
</reference>
<name>A0A327QHX6_9BACT</name>
<dbReference type="PANTHER" id="PTHR34819:SF3">
    <property type="entry name" value="CELL SURFACE PROTEIN"/>
    <property type="match status" value="1"/>
</dbReference>
<accession>A0A327QHX6</accession>
<gene>
    <name evidence="2" type="ORF">LX64_03037</name>
</gene>
<dbReference type="PANTHER" id="PTHR34819">
    <property type="entry name" value="LARGE CYSTEINE-RICH PERIPLASMIC PROTEIN OMCB"/>
    <property type="match status" value="1"/>
</dbReference>
<feature type="domain" description="ApaG" evidence="1">
    <location>
        <begin position="1328"/>
        <end position="1475"/>
    </location>
</feature>
<dbReference type="Pfam" id="PF17963">
    <property type="entry name" value="Big_9"/>
    <property type="match status" value="1"/>
</dbReference>
<dbReference type="Proteomes" id="UP000249547">
    <property type="component" value="Unassembled WGS sequence"/>
</dbReference>
<dbReference type="InterPro" id="IPR013320">
    <property type="entry name" value="ConA-like_dom_sf"/>
</dbReference>
<dbReference type="Pfam" id="PF01345">
    <property type="entry name" value="DUF11"/>
    <property type="match status" value="31"/>
</dbReference>